<dbReference type="InterPro" id="IPR013216">
    <property type="entry name" value="Methyltransf_11"/>
</dbReference>
<dbReference type="EMBL" id="CP022196">
    <property type="protein sequence ID" value="ATG47130.1"/>
    <property type="molecule type" value="Genomic_DNA"/>
</dbReference>
<dbReference type="SUPFAM" id="SSF53335">
    <property type="entry name" value="S-adenosyl-L-methionine-dependent methyltransferases"/>
    <property type="match status" value="1"/>
</dbReference>
<sequence>MTDSKHHSVAAYEKIAEEYYDEQLHPTCRDLGKLSACLLKPLIEQRFPTAGQLLEIGAGESNLAPISRKKGALERTVLVDSSPKMLAYSEVWKTLGARLLIAPADSTGLPSNCASLIVSSLGDPYNSQSFWIEVKRLLEPNGRIVFTTPSYEWSTKFRSKDNRDVAEFLRGDGEKLFMPSFVYSKQEQLRMIENAGLKCTDFRAVGTTCLGESTAPKLQVIEPGLPAVVAFVAVAKDQNRLR</sequence>
<name>A0A291GAR1_9RHOB</name>
<dbReference type="InterPro" id="IPR029063">
    <property type="entry name" value="SAM-dependent_MTases_sf"/>
</dbReference>
<evidence type="ECO:0000313" key="3">
    <source>
        <dbReference type="Proteomes" id="UP000217935"/>
    </source>
</evidence>
<dbReference type="Gene3D" id="3.40.50.150">
    <property type="entry name" value="Vaccinia Virus protein VP39"/>
    <property type="match status" value="1"/>
</dbReference>
<dbReference type="RefSeq" id="WP_096805249.1">
    <property type="nucleotide sequence ID" value="NZ_CP022196.1"/>
</dbReference>
<dbReference type="AlphaFoldDB" id="A0A291GAR1"/>
<dbReference type="OrthoDB" id="9787738at2"/>
<feature type="domain" description="Methyltransferase type 11" evidence="1">
    <location>
        <begin position="54"/>
        <end position="146"/>
    </location>
</feature>
<proteinExistence type="predicted"/>
<gene>
    <name evidence="2" type="ORF">CEW89_05810</name>
</gene>
<keyword evidence="3" id="KW-1185">Reference proteome</keyword>
<dbReference type="Pfam" id="PF08241">
    <property type="entry name" value="Methyltransf_11"/>
    <property type="match status" value="1"/>
</dbReference>
<organism evidence="2 3">
    <name type="scientific">Celeribacter ethanolicus</name>
    <dbReference type="NCBI Taxonomy" id="1758178"/>
    <lineage>
        <taxon>Bacteria</taxon>
        <taxon>Pseudomonadati</taxon>
        <taxon>Pseudomonadota</taxon>
        <taxon>Alphaproteobacteria</taxon>
        <taxon>Rhodobacterales</taxon>
        <taxon>Roseobacteraceae</taxon>
        <taxon>Celeribacter</taxon>
    </lineage>
</organism>
<reference evidence="2 3" key="1">
    <citation type="submission" date="2017-06" db="EMBL/GenBank/DDBJ databases">
        <title>Celeribacter sp. TSPH2 complete genome sequence.</title>
        <authorList>
            <person name="Woo J.-H."/>
            <person name="Kim H.-S."/>
        </authorList>
    </citation>
    <scope>NUCLEOTIDE SEQUENCE [LARGE SCALE GENOMIC DNA]</scope>
    <source>
        <strain evidence="2 3">TSPH2</strain>
    </source>
</reference>
<evidence type="ECO:0000259" key="1">
    <source>
        <dbReference type="Pfam" id="PF08241"/>
    </source>
</evidence>
<protein>
    <recommendedName>
        <fullName evidence="1">Methyltransferase type 11 domain-containing protein</fullName>
    </recommendedName>
</protein>
<dbReference type="KEGG" id="ceh:CEW89_05810"/>
<accession>A0A291GAR1</accession>
<dbReference type="GO" id="GO:0008757">
    <property type="term" value="F:S-adenosylmethionine-dependent methyltransferase activity"/>
    <property type="evidence" value="ECO:0007669"/>
    <property type="project" value="InterPro"/>
</dbReference>
<evidence type="ECO:0000313" key="2">
    <source>
        <dbReference type="EMBL" id="ATG47130.1"/>
    </source>
</evidence>
<dbReference type="Proteomes" id="UP000217935">
    <property type="component" value="Chromosome"/>
</dbReference>